<feature type="region of interest" description="Disordered" evidence="4">
    <location>
        <begin position="27"/>
        <end position="51"/>
    </location>
</feature>
<evidence type="ECO:0000256" key="4">
    <source>
        <dbReference type="SAM" id="MobiDB-lite"/>
    </source>
</evidence>
<dbReference type="Proteomes" id="UP001332192">
    <property type="component" value="Chromosome"/>
</dbReference>
<evidence type="ECO:0000313" key="7">
    <source>
        <dbReference type="Proteomes" id="UP001332192"/>
    </source>
</evidence>
<accession>A0ABZ1BVR8</accession>
<dbReference type="PIRSF" id="PIRSF001227">
    <property type="entry name" value="Pen_acylase"/>
    <property type="match status" value="1"/>
</dbReference>
<proteinExistence type="inferred from homology"/>
<dbReference type="InterPro" id="IPR029055">
    <property type="entry name" value="Ntn_hydrolases_N"/>
</dbReference>
<feature type="signal peptide" evidence="5">
    <location>
        <begin position="1"/>
        <end position="29"/>
    </location>
</feature>
<dbReference type="PANTHER" id="PTHR34218:SF4">
    <property type="entry name" value="ACYL-HOMOSERINE LACTONE ACYLASE QUIP"/>
    <property type="match status" value="1"/>
</dbReference>
<keyword evidence="3" id="KW-0865">Zymogen</keyword>
<dbReference type="EMBL" id="CP141615">
    <property type="protein sequence ID" value="WRP16884.1"/>
    <property type="molecule type" value="Genomic_DNA"/>
</dbReference>
<reference evidence="6 7" key="1">
    <citation type="journal article" date="2024" name="Front. Microbiol.">
        <title>Novel thermophilic genera Geochorda gen. nov. and Carboxydochorda gen. nov. from the deep terrestrial subsurface reveal the ecophysiological diversity in the class Limnochordia.</title>
        <authorList>
            <person name="Karnachuk O.V."/>
            <person name="Lukina A.P."/>
            <person name="Avakyan M.R."/>
            <person name="Kadnikov V.V."/>
            <person name="Begmatov S."/>
            <person name="Beletsky A.V."/>
            <person name="Vlasova K.G."/>
            <person name="Novikov A.A."/>
            <person name="Shcherbakova V.A."/>
            <person name="Mardanov A.V."/>
            <person name="Ravin N.V."/>
        </authorList>
    </citation>
    <scope>NUCLEOTIDE SEQUENCE [LARGE SCALE GENOMIC DNA]</scope>
    <source>
        <strain evidence="6 7">L945</strain>
    </source>
</reference>
<evidence type="ECO:0000256" key="5">
    <source>
        <dbReference type="SAM" id="SignalP"/>
    </source>
</evidence>
<comment type="similarity">
    <text evidence="1">Belongs to the peptidase S45 family.</text>
</comment>
<dbReference type="Gene3D" id="3.60.20.10">
    <property type="entry name" value="Glutamine Phosphoribosylpyrophosphate, subunit 1, domain 1"/>
    <property type="match status" value="2"/>
</dbReference>
<dbReference type="RefSeq" id="WP_324716156.1">
    <property type="nucleotide sequence ID" value="NZ_CP141615.1"/>
</dbReference>
<name>A0ABZ1BVR8_9FIRM</name>
<feature type="compositionally biased region" description="Low complexity" evidence="4">
    <location>
        <begin position="42"/>
        <end position="51"/>
    </location>
</feature>
<dbReference type="EC" id="3.5.1.-" evidence="6"/>
<dbReference type="InterPro" id="IPR023343">
    <property type="entry name" value="Penicillin_amidase_dom1"/>
</dbReference>
<dbReference type="Gene3D" id="1.10.1400.10">
    <property type="match status" value="2"/>
</dbReference>
<keyword evidence="7" id="KW-1185">Reference proteome</keyword>
<dbReference type="InterPro" id="IPR043146">
    <property type="entry name" value="Penicillin_amidase_N_B-knob"/>
</dbReference>
<evidence type="ECO:0000256" key="3">
    <source>
        <dbReference type="ARBA" id="ARBA00023145"/>
    </source>
</evidence>
<dbReference type="SUPFAM" id="SSF56235">
    <property type="entry name" value="N-terminal nucleophile aminohydrolases (Ntn hydrolases)"/>
    <property type="match status" value="1"/>
</dbReference>
<evidence type="ECO:0000313" key="6">
    <source>
        <dbReference type="EMBL" id="WRP16884.1"/>
    </source>
</evidence>
<dbReference type="Gene3D" id="2.30.120.10">
    <property type="match status" value="1"/>
</dbReference>
<evidence type="ECO:0000256" key="2">
    <source>
        <dbReference type="ARBA" id="ARBA00022801"/>
    </source>
</evidence>
<feature type="compositionally biased region" description="Pro residues" evidence="4">
    <location>
        <begin position="29"/>
        <end position="41"/>
    </location>
</feature>
<dbReference type="CDD" id="cd03747">
    <property type="entry name" value="Ntn_PGA_like"/>
    <property type="match status" value="1"/>
</dbReference>
<evidence type="ECO:0000256" key="1">
    <source>
        <dbReference type="ARBA" id="ARBA00006586"/>
    </source>
</evidence>
<dbReference type="PANTHER" id="PTHR34218">
    <property type="entry name" value="PEPTIDASE S45 PENICILLIN AMIDASE"/>
    <property type="match status" value="1"/>
</dbReference>
<protein>
    <submittedName>
        <fullName evidence="6">Penicillin acylase family protein</fullName>
        <ecNumber evidence="6">3.5.1.-</ecNumber>
    </submittedName>
</protein>
<keyword evidence="5" id="KW-0732">Signal</keyword>
<gene>
    <name evidence="6" type="ORF">U7230_12445</name>
</gene>
<keyword evidence="2 6" id="KW-0378">Hydrolase</keyword>
<dbReference type="InterPro" id="IPR043147">
    <property type="entry name" value="Penicillin_amidase_A-knob"/>
</dbReference>
<dbReference type="InterPro" id="IPR002692">
    <property type="entry name" value="S45"/>
</dbReference>
<organism evidence="6 7">
    <name type="scientific">Carboxydichorda subterranea</name>
    <dbReference type="NCBI Taxonomy" id="3109565"/>
    <lineage>
        <taxon>Bacteria</taxon>
        <taxon>Bacillati</taxon>
        <taxon>Bacillota</taxon>
        <taxon>Limnochordia</taxon>
        <taxon>Limnochordales</taxon>
        <taxon>Geochordaceae</taxon>
        <taxon>Carboxydichorda</taxon>
    </lineage>
</organism>
<dbReference type="Pfam" id="PF01804">
    <property type="entry name" value="Penicil_amidase"/>
    <property type="match status" value="1"/>
</dbReference>
<dbReference type="Gene3D" id="1.10.439.10">
    <property type="entry name" value="Penicillin Amidohydrolase, domain 1"/>
    <property type="match status" value="1"/>
</dbReference>
<feature type="chain" id="PRO_5045230636" evidence="5">
    <location>
        <begin position="30"/>
        <end position="986"/>
    </location>
</feature>
<sequence>MSRAWRRRGSTAGAVLLALLLGVTTPAPAQQPPASPMPAEPGAPVEARAAAPAPEELRLPGLIGPVRVVEDTLGIPHVVARTEHDAAFAIGYLQARDRLFEMDVSRRRAEGTLAELVGSAALSEDVQMRTLGLSRAAARSLERLSPGARGELEAFAAGVNAYIDEAERAGALPAEYRALELTRVRRWQPVDSVSVLKLVGFGLSFSMDAQYATILQAYVRAMGPERGIQAVFYDLWPLAPAENAFVVPDAVGYAPASGSPLAGAISQDVQGRGVEEMLAGWLSQMAAVTAPWAGAGSNWFVIGPRLSASGYPLLANDPHLPLTHPPVWYQQHLTVQPDGAARPSLNVYGVAFPGVPWVILGHNERIAWGATTNPIDQTDMYLERLTQRDGQWYALYRGNWEPVRVLPQKFLVNAVGNGTPDDLQPAPAGQVPQAVLEVPRHGPIVRINPERQEALSVQWTGLYATHDGENFYRWNRASNLQEFREGLRYFDAASQNWAYADVEGNIAYFAGAELPLREDLEAGAVDGGPSFAPWLLRDGTGLRRHDWIAWPPGEALPGDQGIPFRVLPESEMPHVVNPAQGFIVSANNDPVGVTAGGDPLAWRRASGGIYYLGPAFSPGFRAARITERIRERARQAGKLTVQDAMAIQSDVVELEAKRLLPFLLRAWERAGLGEKAVPQLAALRSSRMAEAIGYLQDWDGSTPTGLPEGWDGSPGVAIASHGPGQAVRPAHEPSVQEVRASVAATLFNVWVGQLIRATVDAAVTRVSPDLPLPDGTMAVKAILYQLEHFDRTRGKGVSGLQFFDVPDLALDPADERDLLLLSSLDRALGLLTGPVFEPAFGKVRDLSDLRWGKLHRLVLAHPLGGTFGIPPAGGFDAPEYAAGLPVDGGFEVVDASGFDPRATTPQAFRFSGGPSMRLVVEMRPGAVTAYNVIPGGQAAGAGAGPHFADLLPAWLSNQAYRIPFTQQEVEAAAERAWVMSPAAGQP</sequence>
<dbReference type="InterPro" id="IPR014395">
    <property type="entry name" value="Pen/GL7ACA/AHL_acylase"/>
</dbReference>
<dbReference type="GO" id="GO:0016787">
    <property type="term" value="F:hydrolase activity"/>
    <property type="evidence" value="ECO:0007669"/>
    <property type="project" value="UniProtKB-KW"/>
</dbReference>